<evidence type="ECO:0000313" key="3">
    <source>
        <dbReference type="EMBL" id="MQK28116.1"/>
    </source>
</evidence>
<dbReference type="GO" id="GO:0061595">
    <property type="term" value="F:6-deoxy-6-sulfofructose-1-phosphate aldolase activity"/>
    <property type="evidence" value="ECO:0007669"/>
    <property type="project" value="TreeGrafter"/>
</dbReference>
<dbReference type="EMBL" id="RYCF01000471">
    <property type="protein sequence ID" value="MQK28116.1"/>
    <property type="molecule type" value="Genomic_DNA"/>
</dbReference>
<feature type="non-terminal residue" evidence="3">
    <location>
        <position position="243"/>
    </location>
</feature>
<dbReference type="InterPro" id="IPR050552">
    <property type="entry name" value="LacD_aldolase"/>
</dbReference>
<evidence type="ECO:0000313" key="4">
    <source>
        <dbReference type="Proteomes" id="UP000359125"/>
    </source>
</evidence>
<reference evidence="3 4" key="1">
    <citation type="journal article" date="2019" name="Environ. Health Perspect.">
        <title>Inter-host Transmission of Carbapenemase-Producing Escherichia coli among Humans and Backyard Animals.</title>
        <authorList>
            <person name="Li J."/>
            <person name="Bi Z."/>
            <person name="Ma S."/>
            <person name="Chen B."/>
            <person name="Cai C."/>
            <person name="He J."/>
            <person name="Schwarz S."/>
            <person name="Sun C."/>
            <person name="Zhou Y."/>
            <person name="Yin J."/>
            <person name="Hulth A."/>
            <person name="Wang Y."/>
            <person name="Shen Z."/>
            <person name="Wang S."/>
            <person name="Wu C."/>
            <person name="Nilsson L.E."/>
            <person name="Walsh T.R."/>
            <person name="Borjesson S."/>
            <person name="Shen J."/>
            <person name="Sun Q."/>
            <person name="Wang Y."/>
        </authorList>
    </citation>
    <scope>NUCLEOTIDE SEQUENCE [LARGE SCALE GENOMIC DNA]</scope>
    <source>
        <strain evidence="3 4">A016f</strain>
    </source>
</reference>
<gene>
    <name evidence="3" type="ORF">EIZ93_28850</name>
</gene>
<name>A0A5P0JH72_ECOLX</name>
<dbReference type="SUPFAM" id="SSF51569">
    <property type="entry name" value="Aldolase"/>
    <property type="match status" value="1"/>
</dbReference>
<dbReference type="PANTHER" id="PTHR39340">
    <property type="entry name" value="SULFOFRUCTOSEPHOSPHATE ALDOLASE"/>
    <property type="match status" value="1"/>
</dbReference>
<dbReference type="InterPro" id="IPR013785">
    <property type="entry name" value="Aldolase_TIM"/>
</dbReference>
<keyword evidence="2" id="KW-0456">Lyase</keyword>
<accession>A0A5P0JH72</accession>
<dbReference type="InterPro" id="IPR002915">
    <property type="entry name" value="DeoC/FbaB/LacD_aldolase"/>
</dbReference>
<dbReference type="GO" id="GO:1902777">
    <property type="term" value="P:6-sulfoquinovose(1-) catabolic process"/>
    <property type="evidence" value="ECO:0007669"/>
    <property type="project" value="TreeGrafter"/>
</dbReference>
<comment type="similarity">
    <text evidence="1">Belongs to the aldolase LacD family.</text>
</comment>
<dbReference type="SMART" id="SM01133">
    <property type="entry name" value="DeoC"/>
    <property type="match status" value="1"/>
</dbReference>
<organism evidence="3 4">
    <name type="scientific">Escherichia coli</name>
    <dbReference type="NCBI Taxonomy" id="562"/>
    <lineage>
        <taxon>Bacteria</taxon>
        <taxon>Pseudomonadati</taxon>
        <taxon>Pseudomonadota</taxon>
        <taxon>Gammaproteobacteria</taxon>
        <taxon>Enterobacterales</taxon>
        <taxon>Enterobacteriaceae</taxon>
        <taxon>Escherichia</taxon>
    </lineage>
</organism>
<dbReference type="Gene3D" id="3.20.20.70">
    <property type="entry name" value="Aldolase class I"/>
    <property type="match status" value="1"/>
</dbReference>
<dbReference type="Pfam" id="PF01791">
    <property type="entry name" value="DeoC"/>
    <property type="match status" value="1"/>
</dbReference>
<sequence length="243" mass="26758">MNKYTINDITRASGGFAMLAVDQREAMRMMFAAAGAPAPVADSVLTDFKVNAAKTLSPYASAILVDQQFCYRQVVEQNAIAKSCAMIVAADEFIPGNGIPVDSVVIDRKINPLQIKQDGGKALKLLVLWRSDEDAQQRLDMVKEFNELCHSHGLVSIIEPVVRPPRRGDKFDREQAIIDAAKELGDSGADLYKVEMPLYGKGPQQELLSASQRLNDHINMPWVILSSGVDEKLFPRAVRVAMT</sequence>
<dbReference type="RefSeq" id="WP_152932565.1">
    <property type="nucleotide sequence ID" value="NZ_RYCF01000471.1"/>
</dbReference>
<dbReference type="PANTHER" id="PTHR39340:SF1">
    <property type="entry name" value="SULFOFRUCTOSEPHOSPHATE ALDOLASE"/>
    <property type="match status" value="1"/>
</dbReference>
<proteinExistence type="inferred from homology"/>
<comment type="caution">
    <text evidence="3">The sequence shown here is derived from an EMBL/GenBank/DDBJ whole genome shotgun (WGS) entry which is preliminary data.</text>
</comment>
<evidence type="ECO:0000256" key="2">
    <source>
        <dbReference type="ARBA" id="ARBA00023239"/>
    </source>
</evidence>
<dbReference type="Proteomes" id="UP000359125">
    <property type="component" value="Unassembled WGS sequence"/>
</dbReference>
<dbReference type="AlphaFoldDB" id="A0A5P0JH72"/>
<protein>
    <submittedName>
        <fullName evidence="3">Sulfofructosephosphate aldolase</fullName>
    </submittedName>
</protein>
<evidence type="ECO:0000256" key="1">
    <source>
        <dbReference type="ARBA" id="ARBA00008679"/>
    </source>
</evidence>